<reference evidence="1" key="1">
    <citation type="submission" date="2024-03" db="EMBL/GenBank/DDBJ databases">
        <title>Diverse circular DNA viruses in blood, oral, and fecal samples of captive lemurs.</title>
        <authorList>
            <person name="Paietta E.N."/>
            <person name="Kraberger S."/>
            <person name="Lund M.C."/>
            <person name="Custer J.M."/>
            <person name="Vargas K.M."/>
            <person name="Ehmke E.E."/>
            <person name="Yoder A.D."/>
            <person name="Varsani A."/>
        </authorList>
    </citation>
    <scope>NUCLEOTIDE SEQUENCE</scope>
    <source>
        <strain evidence="1">Duke_23FS_58</strain>
    </source>
</reference>
<proteinExistence type="predicted"/>
<evidence type="ECO:0000313" key="1">
    <source>
        <dbReference type="EMBL" id="XCD04573.1"/>
    </source>
</evidence>
<organism evidence="1">
    <name type="scientific">Dulem virus 109</name>
    <dbReference type="NCBI Taxonomy" id="3145586"/>
    <lineage>
        <taxon>Viruses</taxon>
        <taxon>Monodnaviria</taxon>
        <taxon>Sangervirae</taxon>
        <taxon>Phixviricota</taxon>
        <taxon>Malgrandaviricetes</taxon>
        <taxon>Petitvirales</taxon>
        <taxon>Microviridae</taxon>
        <taxon>Microvirus</taxon>
    </lineage>
</organism>
<dbReference type="EMBL" id="PP511477">
    <property type="protein sequence ID" value="XCD04573.1"/>
    <property type="molecule type" value="Genomic_DNA"/>
</dbReference>
<accession>A0AAU8AZK2</accession>
<name>A0AAU8AZK2_9VIRU</name>
<sequence length="48" mass="5515">MSRLSAAVIESMLSMFVCLSPSDREGLLVELVKYRDVVERLTLRKEED</sequence>
<protein>
    <submittedName>
        <fullName evidence="1">Uncharacterized protein</fullName>
    </submittedName>
</protein>